<comment type="subunit">
    <text evidence="6 8">Part of the 30S ribosomal subunit. Contacts protein S4.</text>
</comment>
<comment type="function">
    <text evidence="8">With S4 and S12 plays an important role in translational accuracy.</text>
</comment>
<dbReference type="Gene3D" id="3.30.160.20">
    <property type="match status" value="1"/>
</dbReference>
<comment type="domain">
    <text evidence="8">The N-terminal domain interacts with the head of the 30S subunit; the C-terminal domain interacts with the body and contacts protein S4. The interaction surface between S4 and S5 is involved in control of translational fidelity.</text>
</comment>
<dbReference type="InterPro" id="IPR047866">
    <property type="entry name" value="Ribosomal_uS5_arc"/>
</dbReference>
<dbReference type="GO" id="GO:0005840">
    <property type="term" value="C:ribosome"/>
    <property type="evidence" value="ECO:0007669"/>
    <property type="project" value="UniProtKB-KW"/>
</dbReference>
<dbReference type="InterPro" id="IPR018192">
    <property type="entry name" value="Ribosomal_uS5_N_CS"/>
</dbReference>
<dbReference type="GO" id="GO:1990904">
    <property type="term" value="C:ribonucleoprotein complex"/>
    <property type="evidence" value="ECO:0007669"/>
    <property type="project" value="UniProtKB-UniRule"/>
</dbReference>
<accession>A0ABD5YMA5</accession>
<dbReference type="InterPro" id="IPR014721">
    <property type="entry name" value="Ribsml_uS5_D2-typ_fold_subgr"/>
</dbReference>
<keyword evidence="5 8" id="KW-0687">Ribonucleoprotein</keyword>
<comment type="caution">
    <text evidence="12">The sequence shown here is derived from an EMBL/GenBank/DDBJ whole genome shotgun (WGS) entry which is preliminary data.</text>
</comment>
<dbReference type="HAMAP" id="MF_01307_A">
    <property type="entry name" value="Ribosomal_uS5_A"/>
    <property type="match status" value="1"/>
</dbReference>
<dbReference type="InterPro" id="IPR005711">
    <property type="entry name" value="Ribosomal_uS5_euk/arc"/>
</dbReference>
<dbReference type="SUPFAM" id="SSF54768">
    <property type="entry name" value="dsRNA-binding domain-like"/>
    <property type="match status" value="1"/>
</dbReference>
<feature type="region of interest" description="Disordered" evidence="10">
    <location>
        <begin position="192"/>
        <end position="226"/>
    </location>
</feature>
<dbReference type="AlphaFoldDB" id="A0ABD5YMA5"/>
<dbReference type="Pfam" id="PF00333">
    <property type="entry name" value="Ribosomal_S5"/>
    <property type="match status" value="1"/>
</dbReference>
<evidence type="ECO:0000256" key="7">
    <source>
        <dbReference type="ARBA" id="ARBA00035255"/>
    </source>
</evidence>
<keyword evidence="4 8" id="KW-0689">Ribosomal protein</keyword>
<name>A0ABD5YMA5_9EURY</name>
<protein>
    <recommendedName>
        <fullName evidence="7 8">Small ribosomal subunit protein uS5</fullName>
    </recommendedName>
</protein>
<evidence type="ECO:0000259" key="11">
    <source>
        <dbReference type="PROSITE" id="PS50881"/>
    </source>
</evidence>
<dbReference type="InterPro" id="IPR013810">
    <property type="entry name" value="Ribosomal_uS5_N"/>
</dbReference>
<sequence length="226" mass="24423">MSNGWEPRTRLGKQVVEGDITSMEQALASGLPLKEPEIVDQLLPDLEDDVLDINMVQRMTDSGRRVKFRCAVVVGNRDGYVGYAEGRDDQVGGAIQKAIEIAKLNIINVERGSGSWEDRAGGSHSLARKTAGKAGSVTVELMPAPLGLGLAASETVRSVLELAGVEDAWTKSFGNTRTTINLSKATYNALRNSAQARGPRPEQQRWQIDAGSRSGSRRGRHESGRP</sequence>
<evidence type="ECO:0000256" key="1">
    <source>
        <dbReference type="ARBA" id="ARBA00008945"/>
    </source>
</evidence>
<gene>
    <name evidence="8" type="primary">rps5</name>
    <name evidence="12" type="ORF">ACFQL7_09440</name>
</gene>
<dbReference type="FunFam" id="3.30.230.10:FF:000004">
    <property type="entry name" value="40S ribosomal protein S2"/>
    <property type="match status" value="1"/>
</dbReference>
<keyword evidence="13" id="KW-1185">Reference proteome</keyword>
<evidence type="ECO:0000256" key="2">
    <source>
        <dbReference type="ARBA" id="ARBA00022730"/>
    </source>
</evidence>
<evidence type="ECO:0000256" key="9">
    <source>
        <dbReference type="RuleBase" id="RU003823"/>
    </source>
</evidence>
<reference evidence="12 13" key="1">
    <citation type="journal article" date="2019" name="Int. J. Syst. Evol. Microbiol.">
        <title>The Global Catalogue of Microorganisms (GCM) 10K type strain sequencing project: providing services to taxonomists for standard genome sequencing and annotation.</title>
        <authorList>
            <consortium name="The Broad Institute Genomics Platform"/>
            <consortium name="The Broad Institute Genome Sequencing Center for Infectious Disease"/>
            <person name="Wu L."/>
            <person name="Ma J."/>
        </authorList>
    </citation>
    <scope>NUCLEOTIDE SEQUENCE [LARGE SCALE GENOMIC DNA]</scope>
    <source>
        <strain evidence="12 13">RDMS1</strain>
    </source>
</reference>
<dbReference type="InterPro" id="IPR000851">
    <property type="entry name" value="Ribosomal_uS5"/>
</dbReference>
<keyword evidence="3 8" id="KW-0694">RNA-binding</keyword>
<dbReference type="FunFam" id="3.30.160.20:FF:000002">
    <property type="entry name" value="40S ribosomal protein S2"/>
    <property type="match status" value="1"/>
</dbReference>
<feature type="domain" description="S5 DRBM" evidence="11">
    <location>
        <begin position="46"/>
        <end position="109"/>
    </location>
</feature>
<dbReference type="PANTHER" id="PTHR13718">
    <property type="entry name" value="RIBOSOMAL S SUBUNIT"/>
    <property type="match status" value="1"/>
</dbReference>
<dbReference type="RefSeq" id="WP_390205412.1">
    <property type="nucleotide sequence ID" value="NZ_JBHTAX010000001.1"/>
</dbReference>
<evidence type="ECO:0000313" key="12">
    <source>
        <dbReference type="EMBL" id="MFC7190057.1"/>
    </source>
</evidence>
<dbReference type="PROSITE" id="PS50881">
    <property type="entry name" value="S5_DSRBD"/>
    <property type="match status" value="1"/>
</dbReference>
<dbReference type="InterPro" id="IPR020568">
    <property type="entry name" value="Ribosomal_Su5_D2-typ_SF"/>
</dbReference>
<dbReference type="GO" id="GO:0003735">
    <property type="term" value="F:structural constituent of ribosome"/>
    <property type="evidence" value="ECO:0007669"/>
    <property type="project" value="UniProtKB-UniRule"/>
</dbReference>
<evidence type="ECO:0000256" key="10">
    <source>
        <dbReference type="SAM" id="MobiDB-lite"/>
    </source>
</evidence>
<dbReference type="Proteomes" id="UP001596417">
    <property type="component" value="Unassembled WGS sequence"/>
</dbReference>
<dbReference type="EMBL" id="JBHTAX010000001">
    <property type="protein sequence ID" value="MFC7190057.1"/>
    <property type="molecule type" value="Genomic_DNA"/>
</dbReference>
<dbReference type="Pfam" id="PF03719">
    <property type="entry name" value="Ribosomal_S5_C"/>
    <property type="match status" value="1"/>
</dbReference>
<dbReference type="SUPFAM" id="SSF54211">
    <property type="entry name" value="Ribosomal protein S5 domain 2-like"/>
    <property type="match status" value="1"/>
</dbReference>
<evidence type="ECO:0000256" key="3">
    <source>
        <dbReference type="ARBA" id="ARBA00022884"/>
    </source>
</evidence>
<organism evidence="12 13">
    <name type="scientific">Halocatena marina</name>
    <dbReference type="NCBI Taxonomy" id="2934937"/>
    <lineage>
        <taxon>Archaea</taxon>
        <taxon>Methanobacteriati</taxon>
        <taxon>Methanobacteriota</taxon>
        <taxon>Stenosarchaea group</taxon>
        <taxon>Halobacteria</taxon>
        <taxon>Halobacteriales</taxon>
        <taxon>Natronomonadaceae</taxon>
        <taxon>Halocatena</taxon>
    </lineage>
</organism>
<evidence type="ECO:0000313" key="13">
    <source>
        <dbReference type="Proteomes" id="UP001596417"/>
    </source>
</evidence>
<evidence type="ECO:0000256" key="4">
    <source>
        <dbReference type="ARBA" id="ARBA00022980"/>
    </source>
</evidence>
<dbReference type="PROSITE" id="PS00585">
    <property type="entry name" value="RIBOSOMAL_S5"/>
    <property type="match status" value="1"/>
</dbReference>
<evidence type="ECO:0000256" key="6">
    <source>
        <dbReference type="ARBA" id="ARBA00025844"/>
    </source>
</evidence>
<dbReference type="GO" id="GO:0006412">
    <property type="term" value="P:translation"/>
    <property type="evidence" value="ECO:0007669"/>
    <property type="project" value="UniProtKB-UniRule"/>
</dbReference>
<dbReference type="NCBIfam" id="NF003125">
    <property type="entry name" value="PRK04044.1"/>
    <property type="match status" value="1"/>
</dbReference>
<evidence type="ECO:0000256" key="8">
    <source>
        <dbReference type="HAMAP-Rule" id="MF_01307"/>
    </source>
</evidence>
<dbReference type="NCBIfam" id="TIGR01020">
    <property type="entry name" value="uS5_euk_arch"/>
    <property type="match status" value="1"/>
</dbReference>
<dbReference type="GO" id="GO:0019843">
    <property type="term" value="F:rRNA binding"/>
    <property type="evidence" value="ECO:0007669"/>
    <property type="project" value="UniProtKB-UniRule"/>
</dbReference>
<proteinExistence type="inferred from homology"/>
<evidence type="ECO:0000256" key="5">
    <source>
        <dbReference type="ARBA" id="ARBA00023274"/>
    </source>
</evidence>
<keyword evidence="2 8" id="KW-0699">rRNA-binding</keyword>
<dbReference type="PANTHER" id="PTHR13718:SF4">
    <property type="entry name" value="40S RIBOSOMAL PROTEIN S2"/>
    <property type="match status" value="1"/>
</dbReference>
<dbReference type="Gene3D" id="3.30.230.10">
    <property type="match status" value="1"/>
</dbReference>
<dbReference type="InterPro" id="IPR005324">
    <property type="entry name" value="Ribosomal_uS5_C"/>
</dbReference>
<comment type="similarity">
    <text evidence="1 8 9">Belongs to the universal ribosomal protein uS5 family.</text>
</comment>